<proteinExistence type="inferred from homology"/>
<dbReference type="InterPro" id="IPR008844">
    <property type="entry name" value="Spore_GerAC-like"/>
</dbReference>
<dbReference type="STRING" id="1962263.BS637_02665"/>
<accession>A0A1S9IE64</accession>
<dbReference type="PROSITE" id="PS51257">
    <property type="entry name" value="PROKAR_LIPOPROTEIN"/>
    <property type="match status" value="1"/>
</dbReference>
<keyword evidence="5" id="KW-0472">Membrane</keyword>
<dbReference type="PANTHER" id="PTHR35789:SF1">
    <property type="entry name" value="SPORE GERMINATION PROTEIN B3"/>
    <property type="match status" value="1"/>
</dbReference>
<feature type="domain" description="Spore germination GerAC-like C-terminal" evidence="8">
    <location>
        <begin position="209"/>
        <end position="373"/>
    </location>
</feature>
<evidence type="ECO:0000256" key="2">
    <source>
        <dbReference type="ARBA" id="ARBA00007886"/>
    </source>
</evidence>
<dbReference type="Pfam" id="PF25198">
    <property type="entry name" value="Spore_GerAC_N"/>
    <property type="match status" value="1"/>
</dbReference>
<dbReference type="GO" id="GO:0009847">
    <property type="term" value="P:spore germination"/>
    <property type="evidence" value="ECO:0007669"/>
    <property type="project" value="InterPro"/>
</dbReference>
<evidence type="ECO:0000313" key="10">
    <source>
        <dbReference type="EMBL" id="OOO63311.1"/>
    </source>
</evidence>
<sequence length="383" mass="43290">MKIFINKTIILFILLCLPMTFCGCWDYIEMHDITFAAGICIDKDKFTNEYILTIETLKTSTNGEKINSDINQGRGKTLHTALRDAIKETGKQIQVSHMKVVIVSQDIAKDGIGSIIDLMNRDVEVRNDMWILVSQMNTASEIFTKGKESDEILSYRLSDNISNYNKIGKYSATEVFKLLDNITTKGTSATVPMVKLSNTKNKSDVEVINTAVFRGDNMVGKLTENENMVLQLLKEKKTKFSIPISLSNNMNISLELMNVKRKTNIKINDGKISMDIYLDIDTALSELPETKINFVSNPQKNKVKEESEKHIKSQADELIQNLQKKYKTDAIGTGQILSKKKSKYWKKLSGNWNNTFESININVFPTVNIKYSGAINKNVKVAD</sequence>
<protein>
    <submittedName>
        <fullName evidence="11">Uncharacterized protein</fullName>
    </submittedName>
</protein>
<comment type="similarity">
    <text evidence="2">Belongs to the GerABKC lipoprotein family.</text>
</comment>
<comment type="caution">
    <text evidence="11">The sequence shown here is derived from an EMBL/GenBank/DDBJ whole genome shotgun (WGS) entry which is preliminary data.</text>
</comment>
<evidence type="ECO:0000313" key="12">
    <source>
        <dbReference type="Proteomes" id="UP000190206"/>
    </source>
</evidence>
<dbReference type="Proteomes" id="UP000190206">
    <property type="component" value="Unassembled WGS sequence"/>
</dbReference>
<dbReference type="GO" id="GO:0016020">
    <property type="term" value="C:membrane"/>
    <property type="evidence" value="ECO:0007669"/>
    <property type="project" value="UniProtKB-SubCell"/>
</dbReference>
<dbReference type="Gene3D" id="3.30.300.210">
    <property type="entry name" value="Nutrient germinant receptor protein C, domain 3"/>
    <property type="match status" value="1"/>
</dbReference>
<dbReference type="RefSeq" id="WP_078022966.1">
    <property type="nucleotide sequence ID" value="NZ_JADPGM010000001.1"/>
</dbReference>
<dbReference type="NCBIfam" id="TIGR02887">
    <property type="entry name" value="spore_ger_x_C"/>
    <property type="match status" value="1"/>
</dbReference>
<feature type="domain" description="Spore germination protein N-terminal" evidence="9">
    <location>
        <begin position="26"/>
        <end position="196"/>
    </location>
</feature>
<evidence type="ECO:0000256" key="1">
    <source>
        <dbReference type="ARBA" id="ARBA00004635"/>
    </source>
</evidence>
<dbReference type="PANTHER" id="PTHR35789">
    <property type="entry name" value="SPORE GERMINATION PROTEIN B3"/>
    <property type="match status" value="1"/>
</dbReference>
<dbReference type="InterPro" id="IPR057336">
    <property type="entry name" value="GerAC_N"/>
</dbReference>
<dbReference type="EMBL" id="MRAD01000002">
    <property type="protein sequence ID" value="OOO63311.1"/>
    <property type="molecule type" value="Genomic_DNA"/>
</dbReference>
<organism evidence="11 13">
    <name type="scientific">Clostridium tepidum</name>
    <dbReference type="NCBI Taxonomy" id="1962263"/>
    <lineage>
        <taxon>Bacteria</taxon>
        <taxon>Bacillati</taxon>
        <taxon>Bacillota</taxon>
        <taxon>Clostridia</taxon>
        <taxon>Eubacteriales</taxon>
        <taxon>Clostridiaceae</taxon>
        <taxon>Clostridium</taxon>
    </lineage>
</organism>
<comment type="subcellular location">
    <subcellularLocation>
        <location evidence="1">Membrane</location>
        <topology evidence="1">Lipid-anchor</topology>
    </subcellularLocation>
</comment>
<keyword evidence="6" id="KW-0564">Palmitate</keyword>
<keyword evidence="12" id="KW-1185">Reference proteome</keyword>
<evidence type="ECO:0000256" key="6">
    <source>
        <dbReference type="ARBA" id="ARBA00023139"/>
    </source>
</evidence>
<keyword evidence="3" id="KW-0309">Germination</keyword>
<keyword evidence="7" id="KW-0449">Lipoprotein</keyword>
<evidence type="ECO:0000259" key="9">
    <source>
        <dbReference type="Pfam" id="PF25198"/>
    </source>
</evidence>
<keyword evidence="4" id="KW-0732">Signal</keyword>
<evidence type="ECO:0000256" key="5">
    <source>
        <dbReference type="ARBA" id="ARBA00023136"/>
    </source>
</evidence>
<evidence type="ECO:0000256" key="7">
    <source>
        <dbReference type="ARBA" id="ARBA00023288"/>
    </source>
</evidence>
<gene>
    <name evidence="10" type="ORF">BS637_02665</name>
    <name evidence="11" type="ORF">BS638_04730</name>
</gene>
<dbReference type="InterPro" id="IPR046953">
    <property type="entry name" value="Spore_GerAC-like_C"/>
</dbReference>
<evidence type="ECO:0000256" key="4">
    <source>
        <dbReference type="ARBA" id="ARBA00022729"/>
    </source>
</evidence>
<evidence type="ECO:0000259" key="8">
    <source>
        <dbReference type="Pfam" id="PF05504"/>
    </source>
</evidence>
<dbReference type="EMBL" id="MRAE01000007">
    <property type="protein sequence ID" value="OOO68607.1"/>
    <property type="molecule type" value="Genomic_DNA"/>
</dbReference>
<evidence type="ECO:0000256" key="3">
    <source>
        <dbReference type="ARBA" id="ARBA00022544"/>
    </source>
</evidence>
<dbReference type="OrthoDB" id="9816067at2"/>
<dbReference type="Proteomes" id="UP000190256">
    <property type="component" value="Unassembled WGS sequence"/>
</dbReference>
<evidence type="ECO:0000313" key="11">
    <source>
        <dbReference type="EMBL" id="OOO68607.1"/>
    </source>
</evidence>
<evidence type="ECO:0000313" key="13">
    <source>
        <dbReference type="Proteomes" id="UP000190256"/>
    </source>
</evidence>
<dbReference type="Pfam" id="PF05504">
    <property type="entry name" value="Spore_GerAC"/>
    <property type="match status" value="1"/>
</dbReference>
<dbReference type="AlphaFoldDB" id="A0A1S9IE64"/>
<dbReference type="InterPro" id="IPR038501">
    <property type="entry name" value="Spore_GerAC_C_sf"/>
</dbReference>
<reference evidence="10 12" key="1">
    <citation type="submission" date="2016-12" db="EMBL/GenBank/DDBJ databases">
        <title>Clostridium tepidum sp. nov., a close relative of Clostridium sporogenes and Clostridium botulinum Group I.</title>
        <authorList>
            <person name="Dobritsa A.P."/>
            <person name="Kutumbaka K."/>
            <person name="Werner K."/>
            <person name="Samadpour M."/>
        </authorList>
    </citation>
    <scope>NUCLEOTIDE SEQUENCE [LARGE SCALE GENOMIC DNA]</scope>
    <source>
        <strain evidence="10 12">PE</strain>
    </source>
</reference>
<name>A0A1S9IE64_9CLOT</name>
<reference evidence="11 13" key="2">
    <citation type="submission" date="2016-12" db="EMBL/GenBank/DDBJ databases">
        <title>Clostridium tepidum sp. nov., a close relative of Clostridium sporogenes and Clostridium botulinum Group I.</title>
        <authorList>
            <person name="Dobritsa A.P."/>
            <person name="Kutumbaka K.K."/>
            <person name="Werner K."/>
            <person name="Wiedmann M."/>
            <person name="Asmus A."/>
            <person name="Samadpour M."/>
        </authorList>
    </citation>
    <scope>NUCLEOTIDE SEQUENCE [LARGE SCALE GENOMIC DNA]</scope>
    <source>
        <strain evidence="11 13">IEH 97212</strain>
    </source>
</reference>